<dbReference type="EMBL" id="LUGG01000009">
    <property type="protein sequence ID" value="OBZ72303.1"/>
    <property type="molecule type" value="Genomic_DNA"/>
</dbReference>
<reference evidence="3 4" key="1">
    <citation type="submission" date="2016-03" db="EMBL/GenBank/DDBJ databases">
        <title>Whole genome sequencing of Grifola frondosa 9006-11.</title>
        <authorList>
            <person name="Min B."/>
            <person name="Park H."/>
            <person name="Kim J.-G."/>
            <person name="Cho H."/>
            <person name="Oh Y.-L."/>
            <person name="Kong W.-S."/>
            <person name="Choi I.-G."/>
        </authorList>
    </citation>
    <scope>NUCLEOTIDE SEQUENCE [LARGE SCALE GENOMIC DNA]</scope>
    <source>
        <strain evidence="3 4">9006-11</strain>
    </source>
</reference>
<dbReference type="AlphaFoldDB" id="A0A1C7M5R4"/>
<evidence type="ECO:0000313" key="4">
    <source>
        <dbReference type="Proteomes" id="UP000092993"/>
    </source>
</evidence>
<dbReference type="CDD" id="cd19071">
    <property type="entry name" value="AKR_AKR1-5-like"/>
    <property type="match status" value="1"/>
</dbReference>
<comment type="caution">
    <text evidence="3">The sequence shown here is derived from an EMBL/GenBank/DDBJ whole genome shotgun (WGS) entry which is preliminary data.</text>
</comment>
<dbReference type="Gene3D" id="3.20.20.100">
    <property type="entry name" value="NADP-dependent oxidoreductase domain"/>
    <property type="match status" value="1"/>
</dbReference>
<dbReference type="PANTHER" id="PTHR43827">
    <property type="entry name" value="2,5-DIKETO-D-GLUCONIC ACID REDUCTASE"/>
    <property type="match status" value="1"/>
</dbReference>
<dbReference type="OMA" id="PRIHLGV"/>
<dbReference type="PROSITE" id="PS00062">
    <property type="entry name" value="ALDOKETO_REDUCTASE_2"/>
    <property type="match status" value="1"/>
</dbReference>
<organism evidence="3 4">
    <name type="scientific">Grifola frondosa</name>
    <name type="common">Maitake</name>
    <name type="synonym">Polyporus frondosus</name>
    <dbReference type="NCBI Taxonomy" id="5627"/>
    <lineage>
        <taxon>Eukaryota</taxon>
        <taxon>Fungi</taxon>
        <taxon>Dikarya</taxon>
        <taxon>Basidiomycota</taxon>
        <taxon>Agaricomycotina</taxon>
        <taxon>Agaricomycetes</taxon>
        <taxon>Polyporales</taxon>
        <taxon>Grifolaceae</taxon>
        <taxon>Grifola</taxon>
    </lineage>
</organism>
<dbReference type="InterPro" id="IPR036812">
    <property type="entry name" value="NAD(P)_OxRdtase_dom_sf"/>
</dbReference>
<protein>
    <submittedName>
        <fullName evidence="3">Putative oxidoreductase C2F3.05c</fullName>
    </submittedName>
</protein>
<dbReference type="InterPro" id="IPR018170">
    <property type="entry name" value="Aldo/ket_reductase_CS"/>
</dbReference>
<dbReference type="OrthoDB" id="416253at2759"/>
<dbReference type="SUPFAM" id="SSF51430">
    <property type="entry name" value="NAD(P)-linked oxidoreductase"/>
    <property type="match status" value="1"/>
</dbReference>
<dbReference type="Pfam" id="PF00248">
    <property type="entry name" value="Aldo_ket_red"/>
    <property type="match status" value="1"/>
</dbReference>
<keyword evidence="4" id="KW-1185">Reference proteome</keyword>
<dbReference type="Proteomes" id="UP000092993">
    <property type="component" value="Unassembled WGS sequence"/>
</dbReference>
<feature type="domain" description="NADP-dependent oxidoreductase" evidence="2">
    <location>
        <begin position="103"/>
        <end position="316"/>
    </location>
</feature>
<proteinExistence type="predicted"/>
<dbReference type="InterPro" id="IPR020471">
    <property type="entry name" value="AKR"/>
</dbReference>
<dbReference type="InterPro" id="IPR023210">
    <property type="entry name" value="NADP_OxRdtase_dom"/>
</dbReference>
<dbReference type="PANTHER" id="PTHR43827:SF13">
    <property type="entry name" value="ALDO_KETO REDUCTASE FAMILY PROTEIN"/>
    <property type="match status" value="1"/>
</dbReference>
<accession>A0A1C7M5R4</accession>
<sequence>MTIALPSKLKLRDGKRSLSWVSASYGQHPIDPEANRCSPGTYELDGEEAYSPVRYLPTFILLYRARIPIIFTGWVPSHRKSRQPLTISKCEYNSLRTLQNGYGNEAQCGRAIREFCARTGTPREAIFYTTKLKTNSGFAATKAAIQRSLDKCSLGYIDLYLMHSPIGGPEKRRDCWKAIMEARAEGKIRSIGVSNYGVKHLQEMVDARVELPVINQVDLHPFMTRTDIVAFCNEHDIALEAWAPLVRGLRFRHPSLRNLSKKYNKEPAQILLRYSLQKGYIPLPKSSSRVRIESNIKVYDFELTSDEVAALDALDEGMTVHLGRRL</sequence>
<gene>
    <name evidence="3" type="ORF">A0H81_08021</name>
</gene>
<dbReference type="FunFam" id="3.20.20.100:FF:000002">
    <property type="entry name" value="2,5-diketo-D-gluconic acid reductase A"/>
    <property type="match status" value="1"/>
</dbReference>
<dbReference type="STRING" id="5627.A0A1C7M5R4"/>
<name>A0A1C7M5R4_GRIFR</name>
<evidence type="ECO:0000313" key="3">
    <source>
        <dbReference type="EMBL" id="OBZ72303.1"/>
    </source>
</evidence>
<dbReference type="PROSITE" id="PS00063">
    <property type="entry name" value="ALDOKETO_REDUCTASE_3"/>
    <property type="match status" value="1"/>
</dbReference>
<dbReference type="GO" id="GO:0016616">
    <property type="term" value="F:oxidoreductase activity, acting on the CH-OH group of donors, NAD or NADP as acceptor"/>
    <property type="evidence" value="ECO:0007669"/>
    <property type="project" value="UniProtKB-ARBA"/>
</dbReference>
<evidence type="ECO:0000259" key="2">
    <source>
        <dbReference type="Pfam" id="PF00248"/>
    </source>
</evidence>
<feature type="non-terminal residue" evidence="3">
    <location>
        <position position="326"/>
    </location>
</feature>
<keyword evidence="1" id="KW-0560">Oxidoreductase</keyword>
<dbReference type="PRINTS" id="PR00069">
    <property type="entry name" value="ALDKETRDTASE"/>
</dbReference>
<evidence type="ECO:0000256" key="1">
    <source>
        <dbReference type="ARBA" id="ARBA00023002"/>
    </source>
</evidence>